<dbReference type="InterPro" id="IPR003597">
    <property type="entry name" value="Ig_C1-set"/>
</dbReference>
<dbReference type="InterPro" id="IPR007110">
    <property type="entry name" value="Ig-like_dom"/>
</dbReference>
<dbReference type="Pfam" id="PF07654">
    <property type="entry name" value="C1-set"/>
    <property type="match status" value="1"/>
</dbReference>
<sequence length="125" mass="14947">MQIFKDFNKYERTNKLFLCSLSQLLYFPRRQKCQYSRHPSMLVCSAYNFYPKQIKLTWLRDGKQTTTDVTSTKELPNGNWLYQIHSFLEYTPTPEEKISCMVEHATLMKPLIYDWGKRVFNATCI</sequence>
<name>A0A3B4H1C0_9CICH</name>
<dbReference type="InterPro" id="IPR036179">
    <property type="entry name" value="Ig-like_dom_sf"/>
</dbReference>
<organism evidence="2">
    <name type="scientific">Pundamilia nyererei</name>
    <dbReference type="NCBI Taxonomy" id="303518"/>
    <lineage>
        <taxon>Eukaryota</taxon>
        <taxon>Metazoa</taxon>
        <taxon>Chordata</taxon>
        <taxon>Craniata</taxon>
        <taxon>Vertebrata</taxon>
        <taxon>Euteleostomi</taxon>
        <taxon>Actinopterygii</taxon>
        <taxon>Neopterygii</taxon>
        <taxon>Teleostei</taxon>
        <taxon>Neoteleostei</taxon>
        <taxon>Acanthomorphata</taxon>
        <taxon>Ovalentaria</taxon>
        <taxon>Cichlomorphae</taxon>
        <taxon>Cichliformes</taxon>
        <taxon>Cichlidae</taxon>
        <taxon>African cichlids</taxon>
        <taxon>Pseudocrenilabrinae</taxon>
        <taxon>Haplochromini</taxon>
        <taxon>Pundamilia</taxon>
    </lineage>
</organism>
<protein>
    <recommendedName>
        <fullName evidence="1">Ig-like domain-containing protein</fullName>
    </recommendedName>
</protein>
<dbReference type="GeneTree" id="ENSGT00950000183127"/>
<dbReference type="PANTHER" id="PTHR19944:SF99">
    <property type="entry name" value="HLA CLASS II HISTOCOMPATIBILITY ANTIGEN, DRB1 BETA CHAIN"/>
    <property type="match status" value="1"/>
</dbReference>
<dbReference type="SUPFAM" id="SSF48726">
    <property type="entry name" value="Immunoglobulin"/>
    <property type="match status" value="1"/>
</dbReference>
<dbReference type="SMART" id="SM00407">
    <property type="entry name" value="IGc1"/>
    <property type="match status" value="1"/>
</dbReference>
<accession>A0A3B4H1C0</accession>
<dbReference type="Gene3D" id="2.60.40.10">
    <property type="entry name" value="Immunoglobulins"/>
    <property type="match status" value="1"/>
</dbReference>
<dbReference type="PANTHER" id="PTHR19944">
    <property type="entry name" value="MHC CLASS II-RELATED"/>
    <property type="match status" value="1"/>
</dbReference>
<evidence type="ECO:0000259" key="1">
    <source>
        <dbReference type="PROSITE" id="PS50835"/>
    </source>
</evidence>
<dbReference type="STRING" id="303518.ENSPNYP00000027398"/>
<dbReference type="InterPro" id="IPR013783">
    <property type="entry name" value="Ig-like_fold"/>
</dbReference>
<reference evidence="2" key="1">
    <citation type="submission" date="2023-09" db="UniProtKB">
        <authorList>
            <consortium name="Ensembl"/>
        </authorList>
    </citation>
    <scope>IDENTIFICATION</scope>
</reference>
<dbReference type="InterPro" id="IPR050160">
    <property type="entry name" value="MHC/Immunoglobulin"/>
</dbReference>
<proteinExistence type="predicted"/>
<dbReference type="PROSITE" id="PS50835">
    <property type="entry name" value="IG_LIKE"/>
    <property type="match status" value="1"/>
</dbReference>
<feature type="domain" description="Ig-like" evidence="1">
    <location>
        <begin position="42"/>
        <end position="112"/>
    </location>
</feature>
<dbReference type="Ensembl" id="ENSPNYT00000028066.1">
    <property type="protein sequence ID" value="ENSPNYP00000027398.1"/>
    <property type="gene ID" value="ENSPNYG00000020653.1"/>
</dbReference>
<evidence type="ECO:0000313" key="2">
    <source>
        <dbReference type="Ensembl" id="ENSPNYP00000027398.1"/>
    </source>
</evidence>
<dbReference type="AlphaFoldDB" id="A0A3B4H1C0"/>